<evidence type="ECO:0000313" key="1">
    <source>
        <dbReference type="EMBL" id="GBO46181.1"/>
    </source>
</evidence>
<accession>A0A4Y2X9A3</accession>
<comment type="caution">
    <text evidence="1">The sequence shown here is derived from an EMBL/GenBank/DDBJ whole genome shotgun (WGS) entry which is preliminary data.</text>
</comment>
<dbReference type="AlphaFoldDB" id="A0A4Y2X9A3"/>
<keyword evidence="2" id="KW-1185">Reference proteome</keyword>
<name>A0A4Y2X9A3_ARAVE</name>
<sequence length="96" mass="10780">MAGDDLLFRHVDKPDYVDVASQASRLPAGGSAFRRCVTRCIRSLVFAGPSRAVVLVRVLFVAPLRDFRDGFGRADEAMALRGRHRLIRHHCFTLIE</sequence>
<protein>
    <submittedName>
        <fullName evidence="1">Uncharacterized protein</fullName>
    </submittedName>
</protein>
<organism evidence="1 2">
    <name type="scientific">Araneus ventricosus</name>
    <name type="common">Orbweaver spider</name>
    <name type="synonym">Epeira ventricosa</name>
    <dbReference type="NCBI Taxonomy" id="182803"/>
    <lineage>
        <taxon>Eukaryota</taxon>
        <taxon>Metazoa</taxon>
        <taxon>Ecdysozoa</taxon>
        <taxon>Arthropoda</taxon>
        <taxon>Chelicerata</taxon>
        <taxon>Arachnida</taxon>
        <taxon>Araneae</taxon>
        <taxon>Araneomorphae</taxon>
        <taxon>Entelegynae</taxon>
        <taxon>Araneoidea</taxon>
        <taxon>Araneidae</taxon>
        <taxon>Araneus</taxon>
    </lineage>
</organism>
<dbReference type="EMBL" id="BGPR01073678">
    <property type="protein sequence ID" value="GBO46181.1"/>
    <property type="molecule type" value="Genomic_DNA"/>
</dbReference>
<reference evidence="1 2" key="1">
    <citation type="journal article" date="2019" name="Sci. Rep.">
        <title>Orb-weaving spider Araneus ventricosus genome elucidates the spidroin gene catalogue.</title>
        <authorList>
            <person name="Kono N."/>
            <person name="Nakamura H."/>
            <person name="Ohtoshi R."/>
            <person name="Moran D.A.P."/>
            <person name="Shinohara A."/>
            <person name="Yoshida Y."/>
            <person name="Fujiwara M."/>
            <person name="Mori M."/>
            <person name="Tomita M."/>
            <person name="Arakawa K."/>
        </authorList>
    </citation>
    <scope>NUCLEOTIDE SEQUENCE [LARGE SCALE GENOMIC DNA]</scope>
</reference>
<proteinExistence type="predicted"/>
<dbReference type="Proteomes" id="UP000499080">
    <property type="component" value="Unassembled WGS sequence"/>
</dbReference>
<gene>
    <name evidence="1" type="ORF">AVEN_15781_1</name>
</gene>
<evidence type="ECO:0000313" key="2">
    <source>
        <dbReference type="Proteomes" id="UP000499080"/>
    </source>
</evidence>